<dbReference type="Proteomes" id="UP000887013">
    <property type="component" value="Unassembled WGS sequence"/>
</dbReference>
<accession>A0A8X6IL33</accession>
<protein>
    <submittedName>
        <fullName evidence="1">Uncharacterized protein</fullName>
    </submittedName>
</protein>
<reference evidence="1" key="1">
    <citation type="submission" date="2020-08" db="EMBL/GenBank/DDBJ databases">
        <title>Multicomponent nature underlies the extraordinary mechanical properties of spider dragline silk.</title>
        <authorList>
            <person name="Kono N."/>
            <person name="Nakamura H."/>
            <person name="Mori M."/>
            <person name="Yoshida Y."/>
            <person name="Ohtoshi R."/>
            <person name="Malay A.D."/>
            <person name="Moran D.A.P."/>
            <person name="Tomita M."/>
            <person name="Numata K."/>
            <person name="Arakawa K."/>
        </authorList>
    </citation>
    <scope>NUCLEOTIDE SEQUENCE</scope>
</reference>
<sequence>MAEKQKDGDELPDSIWDETDSEIWTRISLLDTSKSFQERFCDSNEDGLTSLKAIKPTSFTQRGNSATGKWLFLSLSNPWGDGGFKTKSEAEKSEELTIHSRGKKRVLGGVN</sequence>
<dbReference type="AlphaFoldDB" id="A0A8X6IL33"/>
<proteinExistence type="predicted"/>
<comment type="caution">
    <text evidence="1">The sequence shown here is derived from an EMBL/GenBank/DDBJ whole genome shotgun (WGS) entry which is preliminary data.</text>
</comment>
<evidence type="ECO:0000313" key="1">
    <source>
        <dbReference type="EMBL" id="GFS49436.1"/>
    </source>
</evidence>
<dbReference type="EMBL" id="BMAW01045360">
    <property type="protein sequence ID" value="GFS49436.1"/>
    <property type="molecule type" value="Genomic_DNA"/>
</dbReference>
<evidence type="ECO:0000313" key="2">
    <source>
        <dbReference type="Proteomes" id="UP000887013"/>
    </source>
</evidence>
<name>A0A8X6IL33_NEPPI</name>
<organism evidence="1 2">
    <name type="scientific">Nephila pilipes</name>
    <name type="common">Giant wood spider</name>
    <name type="synonym">Nephila maculata</name>
    <dbReference type="NCBI Taxonomy" id="299642"/>
    <lineage>
        <taxon>Eukaryota</taxon>
        <taxon>Metazoa</taxon>
        <taxon>Ecdysozoa</taxon>
        <taxon>Arthropoda</taxon>
        <taxon>Chelicerata</taxon>
        <taxon>Arachnida</taxon>
        <taxon>Araneae</taxon>
        <taxon>Araneomorphae</taxon>
        <taxon>Entelegynae</taxon>
        <taxon>Araneoidea</taxon>
        <taxon>Nephilidae</taxon>
        <taxon>Nephila</taxon>
    </lineage>
</organism>
<keyword evidence="2" id="KW-1185">Reference proteome</keyword>
<gene>
    <name evidence="1" type="ORF">NPIL_411321</name>
</gene>